<dbReference type="InterPro" id="IPR012334">
    <property type="entry name" value="Pectin_lyas_fold"/>
</dbReference>
<dbReference type="RefSeq" id="WP_085361164.1">
    <property type="nucleotide sequence ID" value="NZ_NAFD01000187.1"/>
</dbReference>
<gene>
    <name evidence="1" type="ORF">BSZ18_25955</name>
</gene>
<sequence length="579" mass="59351">MTIPIIRIKLLPKPVIKGKMDVRFPARVVVTSPILLDTTGGVYTFSLDATGLAANAAAIVSSGLAPSATIDTTNASNITSGTLPAAQLPNIPAARLPTPTATTLGGVKSLASVSHKFLTQIGTDGSPLAAQPDASDVTFTQSGTGAVATTVNSKVSGFLSVKDFGVTGNGLTDDFAALVVAQAAAVASNKALFWPPGNYKIGTTLALGASNTRHFNCGGVTITFTGIGNAITFDGGASSGNLWDVTFGSRAFPFKLVGNASASNAVFARALHDSNINVIARDFATSALTLNFAVCSSFFIKMSTNDGGAWITSPGACFVGGIRGTGEYPTDCVFEIIAEGIAGTGVQIAGVQSSRFFGTSEGNTGTGGGVYEGPNCLNNVWDRFFCESNAVTDWRLETSSQSLLLNCTGAIAMTGATHCRLIGGIYSTISIDSASSRNHLENVNYVTSFTNSSTSTTWRNLFDGSAVFSADKATKPTITAPTLSGTWVNFGGGMRAAGYWQTPDGMVHLVGTVKSGTVGTAIFTLPAGMRPSGSLTFNYVDLVTPSQGLVSVTSAGVVTHSAGSNGFVALDGISFLGEQ</sequence>
<dbReference type="SUPFAM" id="SSF51126">
    <property type="entry name" value="Pectin lyase-like"/>
    <property type="match status" value="1"/>
</dbReference>
<accession>A0A1X3FLL9</accession>
<dbReference type="AlphaFoldDB" id="A0A1X3FLL9"/>
<proteinExistence type="predicted"/>
<dbReference type="InterPro" id="IPR011050">
    <property type="entry name" value="Pectin_lyase_fold/virulence"/>
</dbReference>
<dbReference type="OrthoDB" id="8207450at2"/>
<dbReference type="Proteomes" id="UP000193553">
    <property type="component" value="Unassembled WGS sequence"/>
</dbReference>
<organism evidence="1 2">
    <name type="scientific">Bradyrhizobium canariense</name>
    <dbReference type="NCBI Taxonomy" id="255045"/>
    <lineage>
        <taxon>Bacteria</taxon>
        <taxon>Pseudomonadati</taxon>
        <taxon>Pseudomonadota</taxon>
        <taxon>Alphaproteobacteria</taxon>
        <taxon>Hyphomicrobiales</taxon>
        <taxon>Nitrobacteraceae</taxon>
        <taxon>Bradyrhizobium</taxon>
    </lineage>
</organism>
<name>A0A1X3FLL9_9BRAD</name>
<evidence type="ECO:0008006" key="3">
    <source>
        <dbReference type="Google" id="ProtNLM"/>
    </source>
</evidence>
<evidence type="ECO:0000313" key="2">
    <source>
        <dbReference type="Proteomes" id="UP000193553"/>
    </source>
</evidence>
<dbReference type="Gene3D" id="2.160.20.10">
    <property type="entry name" value="Single-stranded right-handed beta-helix, Pectin lyase-like"/>
    <property type="match status" value="1"/>
</dbReference>
<dbReference type="EMBL" id="NAFI01000182">
    <property type="protein sequence ID" value="OSJ05608.1"/>
    <property type="molecule type" value="Genomic_DNA"/>
</dbReference>
<protein>
    <recommendedName>
        <fullName evidence="3">Pectate lyase superfamily protein domain-containing protein</fullName>
    </recommendedName>
</protein>
<evidence type="ECO:0000313" key="1">
    <source>
        <dbReference type="EMBL" id="OSJ05608.1"/>
    </source>
</evidence>
<comment type="caution">
    <text evidence="1">The sequence shown here is derived from an EMBL/GenBank/DDBJ whole genome shotgun (WGS) entry which is preliminary data.</text>
</comment>
<reference evidence="1 2" key="1">
    <citation type="submission" date="2017-03" db="EMBL/GenBank/DDBJ databases">
        <title>Whole genome sequences of fourteen strains of Bradyrhizobium canariense and one strain of Bradyrhizobium japonicum isolated from Lupinus (Papilionoideae: Genisteae) species in Algeria.</title>
        <authorList>
            <person name="Crovadore J."/>
            <person name="Chekireb D."/>
            <person name="Brachmann A."/>
            <person name="Chablais R."/>
            <person name="Cochard B."/>
            <person name="Lefort F."/>
        </authorList>
    </citation>
    <scope>NUCLEOTIDE SEQUENCE [LARGE SCALE GENOMIC DNA]</scope>
    <source>
        <strain evidence="1 2">UBMA195</strain>
    </source>
</reference>